<evidence type="ECO:0000313" key="2">
    <source>
        <dbReference type="EMBL" id="EJK59126.1"/>
    </source>
</evidence>
<feature type="region of interest" description="Disordered" evidence="1">
    <location>
        <begin position="1"/>
        <end position="78"/>
    </location>
</feature>
<comment type="caution">
    <text evidence="2">The sequence shown here is derived from an EMBL/GenBank/DDBJ whole genome shotgun (WGS) entry which is preliminary data.</text>
</comment>
<evidence type="ECO:0000256" key="1">
    <source>
        <dbReference type="SAM" id="MobiDB-lite"/>
    </source>
</evidence>
<accession>K0SDU1</accession>
<protein>
    <submittedName>
        <fullName evidence="2">Uncharacterized protein</fullName>
    </submittedName>
</protein>
<proteinExistence type="predicted"/>
<dbReference type="eggNOG" id="ENOG502QSJ3">
    <property type="taxonomic scope" value="Eukaryota"/>
</dbReference>
<reference evidence="2 3" key="1">
    <citation type="journal article" date="2012" name="Genome Biol.">
        <title>Genome and low-iron response of an oceanic diatom adapted to chronic iron limitation.</title>
        <authorList>
            <person name="Lommer M."/>
            <person name="Specht M."/>
            <person name="Roy A.S."/>
            <person name="Kraemer L."/>
            <person name="Andreson R."/>
            <person name="Gutowska M.A."/>
            <person name="Wolf J."/>
            <person name="Bergner S.V."/>
            <person name="Schilhabel M.B."/>
            <person name="Klostermeier U.C."/>
            <person name="Beiko R.G."/>
            <person name="Rosenstiel P."/>
            <person name="Hippler M."/>
            <person name="Laroche J."/>
        </authorList>
    </citation>
    <scope>NUCLEOTIDE SEQUENCE [LARGE SCALE GENOMIC DNA]</scope>
    <source>
        <strain evidence="2 3">CCMP1005</strain>
    </source>
</reference>
<dbReference type="AlphaFoldDB" id="K0SDU1"/>
<feature type="compositionally biased region" description="Basic and acidic residues" evidence="1">
    <location>
        <begin position="55"/>
        <end position="73"/>
    </location>
</feature>
<feature type="region of interest" description="Disordered" evidence="1">
    <location>
        <begin position="93"/>
        <end position="135"/>
    </location>
</feature>
<gene>
    <name evidence="2" type="ORF">THAOC_20690</name>
</gene>
<name>K0SDU1_THAOC</name>
<evidence type="ECO:0000313" key="3">
    <source>
        <dbReference type="Proteomes" id="UP000266841"/>
    </source>
</evidence>
<feature type="compositionally biased region" description="Low complexity" evidence="1">
    <location>
        <begin position="120"/>
        <end position="131"/>
    </location>
</feature>
<keyword evidence="3" id="KW-1185">Reference proteome</keyword>
<sequence>MGPLSGLGDELPLVPVPVPVGLQPEGGGRSREAESAPVGDRRHKNNEASPVRGAGHVERGSPGDGRDELHGSDDGSSDWAPLLRLLERRPSVGGPVWRGLSEDQGEDFGGSVQGDRRGEAGASASESSVRTHSSRRSSRLSSSLFFPFPPTCNPKDYWKELVRAPLVLISVGTIGAYFAHPFMQAGAALSTNTGCVPGGIFS</sequence>
<dbReference type="Proteomes" id="UP000266841">
    <property type="component" value="Unassembled WGS sequence"/>
</dbReference>
<dbReference type="EMBL" id="AGNL01023561">
    <property type="protein sequence ID" value="EJK59126.1"/>
    <property type="molecule type" value="Genomic_DNA"/>
</dbReference>
<organism evidence="2 3">
    <name type="scientific">Thalassiosira oceanica</name>
    <name type="common">Marine diatom</name>
    <dbReference type="NCBI Taxonomy" id="159749"/>
    <lineage>
        <taxon>Eukaryota</taxon>
        <taxon>Sar</taxon>
        <taxon>Stramenopiles</taxon>
        <taxon>Ochrophyta</taxon>
        <taxon>Bacillariophyta</taxon>
        <taxon>Coscinodiscophyceae</taxon>
        <taxon>Thalassiosirophycidae</taxon>
        <taxon>Thalassiosirales</taxon>
        <taxon>Thalassiosiraceae</taxon>
        <taxon>Thalassiosira</taxon>
    </lineage>
</organism>
<dbReference type="OrthoDB" id="41527at2759"/>
<feature type="compositionally biased region" description="Low complexity" evidence="1">
    <location>
        <begin position="1"/>
        <end position="23"/>
    </location>
</feature>